<reference evidence="3" key="1">
    <citation type="submission" date="2009-01" db="EMBL/GenBank/DDBJ databases">
        <title>Complete sequence of plasmid1 of Arthrobacter chlorophenolicus A6.</title>
        <authorList>
            <consortium name="US DOE Joint Genome Institute"/>
            <person name="Lucas S."/>
            <person name="Copeland A."/>
            <person name="Lapidus A."/>
            <person name="Glavina del Rio T."/>
            <person name="Tice H."/>
            <person name="Bruce D."/>
            <person name="Goodwin L."/>
            <person name="Pitluck S."/>
            <person name="Goltsman E."/>
            <person name="Clum A."/>
            <person name="Larimer F."/>
            <person name="Land M."/>
            <person name="Hauser L."/>
            <person name="Kyrpides N."/>
            <person name="Mikhailova N."/>
            <person name="Jansson J."/>
            <person name="Richardson P."/>
        </authorList>
    </citation>
    <scope>NUCLEOTIDE SEQUENCE [LARGE SCALE GENOMIC DNA]</scope>
    <source>
        <strain evidence="3">A6</strain>
        <plasmid evidence="3">pACHL01</plasmid>
    </source>
</reference>
<dbReference type="HOGENOM" id="CLU_092313_2_0_11"/>
<evidence type="ECO:0000313" key="4">
    <source>
        <dbReference type="Proteomes" id="UP000002505"/>
    </source>
</evidence>
<evidence type="ECO:0000259" key="2">
    <source>
        <dbReference type="Pfam" id="PF12850"/>
    </source>
</evidence>
<dbReference type="Proteomes" id="UP000002505">
    <property type="component" value="Plasmid pACHL01"/>
</dbReference>
<organism evidence="3 4">
    <name type="scientific">Pseudarthrobacter chlorophenolicus (strain ATCC 700700 / DSM 12829 / CIP 107037 / JCM 12360 / KCTC 9906 / NCIMB 13794 / A6)</name>
    <name type="common">Arthrobacter chlorophenolicus</name>
    <dbReference type="NCBI Taxonomy" id="452863"/>
    <lineage>
        <taxon>Bacteria</taxon>
        <taxon>Bacillati</taxon>
        <taxon>Actinomycetota</taxon>
        <taxon>Actinomycetes</taxon>
        <taxon>Micrococcales</taxon>
        <taxon>Micrococcaceae</taxon>
        <taxon>Pseudarthrobacter</taxon>
    </lineage>
</organism>
<keyword evidence="4" id="KW-1185">Reference proteome</keyword>
<dbReference type="AlphaFoldDB" id="B8HIS5"/>
<accession>B8HIS5</accession>
<dbReference type="InterPro" id="IPR029052">
    <property type="entry name" value="Metallo-depent_PP-like"/>
</dbReference>
<feature type="domain" description="Calcineurin-like phosphoesterase" evidence="2">
    <location>
        <begin position="32"/>
        <end position="154"/>
    </location>
</feature>
<gene>
    <name evidence="3" type="ordered locus">Achl_4371</name>
</gene>
<dbReference type="InterPro" id="IPR024654">
    <property type="entry name" value="Calcineurin-like_PHP_lpxH"/>
</dbReference>
<dbReference type="KEGG" id="ach:Achl_4371"/>
<name>B8HIS5_PSECP</name>
<sequence length="196" mass="22217">MTTVLATSDPHVGHAVVAADRGFQSTADHDDFFAQQWVENVTKKDSVWILGDLASSNPKPALELLRKLPGTKHLVAGNHDPVHPLYSDAHRHFRKYLDVFASVQMAASRRIGDRNVVLSHFPYSGDGIDREDRYNQWRLRDEGLWLLHGHVHKAWKVNGRQINVGFDAWQRPVSFDELGQFIDARVAVDHELIGAR</sequence>
<dbReference type="OrthoDB" id="5380073at2"/>
<dbReference type="Pfam" id="PF12850">
    <property type="entry name" value="Metallophos_2"/>
    <property type="match status" value="1"/>
</dbReference>
<protein>
    <submittedName>
        <fullName evidence="3">Metallophosphoesterase</fullName>
    </submittedName>
</protein>
<dbReference type="SUPFAM" id="SSF56300">
    <property type="entry name" value="Metallo-dependent phosphatases"/>
    <property type="match status" value="1"/>
</dbReference>
<keyword evidence="3" id="KW-0614">Plasmid</keyword>
<dbReference type="Gene3D" id="3.60.21.10">
    <property type="match status" value="1"/>
</dbReference>
<proteinExistence type="inferred from homology"/>
<dbReference type="EMBL" id="CP001342">
    <property type="protein sequence ID" value="ACL42322.1"/>
    <property type="molecule type" value="Genomic_DNA"/>
</dbReference>
<evidence type="ECO:0000256" key="1">
    <source>
        <dbReference type="ARBA" id="ARBA00008950"/>
    </source>
</evidence>
<comment type="similarity">
    <text evidence="1">Belongs to the metallophosphoesterase superfamily. YfcE family.</text>
</comment>
<dbReference type="RefSeq" id="WP_012623339.1">
    <property type="nucleotide sequence ID" value="NC_011879.1"/>
</dbReference>
<geneLocation type="plasmid" evidence="3 4">
    <name>pACHL01</name>
</geneLocation>
<evidence type="ECO:0000313" key="3">
    <source>
        <dbReference type="EMBL" id="ACL42322.1"/>
    </source>
</evidence>